<evidence type="ECO:0000259" key="10">
    <source>
        <dbReference type="Pfam" id="PF26410"/>
    </source>
</evidence>
<sequence length="478" mass="52294">MHVILLLLSLLPFPLALALSHPHAAAHAQLKRHGLHLRQDILHGLLTGPGPFPQDPPWVPDYPTTFDGFCAPNSSQTVGTFAGPTLPSITDLLKRGAFVERSGTGLKLLGEDFRMVGTNVYWLGLDENVIPDPSYPSKTRVIEVMGIVSAMRGTVIRAHTLGISFGNPLSVMPGPDTFNEAAYEPIDFAILMARIYGIKLQIPLVDNYNWYHGGKYQFIGWAGIPWSGTGAAITPPDVGAYFYNTSSIVDSFKAYITHHLNHVNQYTGIAYKDDPTILGWETGNELAAVLFNDGPAPPAWTAEIAGLIKSIAPKHLVVDGTYGFYPETGQLQVSQIDIFSDHFYPPSIARFQAGLALTQAADRVYLAGEWDWTGQFGGDTINDFTAALEAGQGVGDFFWSLFGHDDKCCLYVEHNDGYSFYYPGRTQDMHNKALVMVQHAYNMNQDTPPEVVPAVACPQYSFPDSLFPSGLNIANLGL</sequence>
<proteinExistence type="inferred from homology"/>
<organism evidence="11 12">
    <name type="scientific">Calocera cornea HHB12733</name>
    <dbReference type="NCBI Taxonomy" id="1353952"/>
    <lineage>
        <taxon>Eukaryota</taxon>
        <taxon>Fungi</taxon>
        <taxon>Dikarya</taxon>
        <taxon>Basidiomycota</taxon>
        <taxon>Agaricomycotina</taxon>
        <taxon>Dacrymycetes</taxon>
        <taxon>Dacrymycetales</taxon>
        <taxon>Dacrymycetaceae</taxon>
        <taxon>Calocera</taxon>
    </lineage>
</organism>
<dbReference type="EC" id="3.2.1.78" evidence="4"/>
<dbReference type="PANTHER" id="PTHR31451:SF39">
    <property type="entry name" value="MANNAN ENDO-1,4-BETA-MANNOSIDASE 1"/>
    <property type="match status" value="1"/>
</dbReference>
<dbReference type="OrthoDB" id="406631at2759"/>
<dbReference type="STRING" id="1353952.A0A165F2G8"/>
<evidence type="ECO:0000256" key="2">
    <source>
        <dbReference type="ARBA" id="ARBA00004613"/>
    </source>
</evidence>
<evidence type="ECO:0000256" key="7">
    <source>
        <dbReference type="ARBA" id="ARBA00022801"/>
    </source>
</evidence>
<comment type="subcellular location">
    <subcellularLocation>
        <location evidence="2">Secreted</location>
    </subcellularLocation>
</comment>
<evidence type="ECO:0000313" key="11">
    <source>
        <dbReference type="EMBL" id="KZT56048.1"/>
    </source>
</evidence>
<evidence type="ECO:0000256" key="4">
    <source>
        <dbReference type="ARBA" id="ARBA00012706"/>
    </source>
</evidence>
<dbReference type="AlphaFoldDB" id="A0A165F2G8"/>
<dbReference type="Pfam" id="PF26410">
    <property type="entry name" value="GH5_mannosidase"/>
    <property type="match status" value="1"/>
</dbReference>
<keyword evidence="5" id="KW-0964">Secreted</keyword>
<name>A0A165F2G8_9BASI</name>
<dbReference type="InterPro" id="IPR045053">
    <property type="entry name" value="MAN-like"/>
</dbReference>
<evidence type="ECO:0000256" key="1">
    <source>
        <dbReference type="ARBA" id="ARBA00001678"/>
    </source>
</evidence>
<feature type="chain" id="PRO_5007857563" description="mannan endo-1,4-beta-mannosidase" evidence="9">
    <location>
        <begin position="19"/>
        <end position="478"/>
    </location>
</feature>
<accession>A0A165F2G8</accession>
<dbReference type="GO" id="GO:0016985">
    <property type="term" value="F:mannan endo-1,4-beta-mannosidase activity"/>
    <property type="evidence" value="ECO:0007669"/>
    <property type="project" value="UniProtKB-EC"/>
</dbReference>
<evidence type="ECO:0000256" key="6">
    <source>
        <dbReference type="ARBA" id="ARBA00022729"/>
    </source>
</evidence>
<dbReference type="EMBL" id="KV423984">
    <property type="protein sequence ID" value="KZT56048.1"/>
    <property type="molecule type" value="Genomic_DNA"/>
</dbReference>
<evidence type="ECO:0000256" key="5">
    <source>
        <dbReference type="ARBA" id="ARBA00022525"/>
    </source>
</evidence>
<feature type="domain" description="Glycoside hydrolase family 5" evidence="10">
    <location>
        <begin position="98"/>
        <end position="326"/>
    </location>
</feature>
<dbReference type="InParanoid" id="A0A165F2G8"/>
<keyword evidence="6 9" id="KW-0732">Signal</keyword>
<dbReference type="GO" id="GO:0005576">
    <property type="term" value="C:extracellular region"/>
    <property type="evidence" value="ECO:0007669"/>
    <property type="project" value="UniProtKB-SubCell"/>
</dbReference>
<comment type="catalytic activity">
    <reaction evidence="1">
        <text>Random hydrolysis of (1-&gt;4)-beta-D-mannosidic linkages in mannans, galactomannans and glucomannans.</text>
        <dbReference type="EC" id="3.2.1.78"/>
    </reaction>
</comment>
<dbReference type="SUPFAM" id="SSF51445">
    <property type="entry name" value="(Trans)glycosidases"/>
    <property type="match status" value="1"/>
</dbReference>
<evidence type="ECO:0000256" key="8">
    <source>
        <dbReference type="ARBA" id="ARBA00023295"/>
    </source>
</evidence>
<evidence type="ECO:0000256" key="3">
    <source>
        <dbReference type="ARBA" id="ARBA00005641"/>
    </source>
</evidence>
<feature type="signal peptide" evidence="9">
    <location>
        <begin position="1"/>
        <end position="18"/>
    </location>
</feature>
<keyword evidence="8" id="KW-0326">Glycosidase</keyword>
<reference evidence="11 12" key="1">
    <citation type="journal article" date="2016" name="Mol. Biol. Evol.">
        <title>Comparative Genomics of Early-Diverging Mushroom-Forming Fungi Provides Insights into the Origins of Lignocellulose Decay Capabilities.</title>
        <authorList>
            <person name="Nagy L.G."/>
            <person name="Riley R."/>
            <person name="Tritt A."/>
            <person name="Adam C."/>
            <person name="Daum C."/>
            <person name="Floudas D."/>
            <person name="Sun H."/>
            <person name="Yadav J.S."/>
            <person name="Pangilinan J."/>
            <person name="Larsson K.H."/>
            <person name="Matsuura K."/>
            <person name="Barry K."/>
            <person name="Labutti K."/>
            <person name="Kuo R."/>
            <person name="Ohm R.A."/>
            <person name="Bhattacharya S.S."/>
            <person name="Shirouzu T."/>
            <person name="Yoshinaga Y."/>
            <person name="Martin F.M."/>
            <person name="Grigoriev I.V."/>
            <person name="Hibbett D.S."/>
        </authorList>
    </citation>
    <scope>NUCLEOTIDE SEQUENCE [LARGE SCALE GENOMIC DNA]</scope>
    <source>
        <strain evidence="11 12">HHB12733</strain>
    </source>
</reference>
<protein>
    <recommendedName>
        <fullName evidence="4">mannan endo-1,4-beta-mannosidase</fullName>
        <ecNumber evidence="4">3.2.1.78</ecNumber>
    </recommendedName>
</protein>
<dbReference type="InterPro" id="IPR001547">
    <property type="entry name" value="Glyco_hydro_5"/>
</dbReference>
<dbReference type="Proteomes" id="UP000076842">
    <property type="component" value="Unassembled WGS sequence"/>
</dbReference>
<keyword evidence="7 11" id="KW-0378">Hydrolase</keyword>
<dbReference type="InterPro" id="IPR017853">
    <property type="entry name" value="GH"/>
</dbReference>
<evidence type="ECO:0000256" key="9">
    <source>
        <dbReference type="SAM" id="SignalP"/>
    </source>
</evidence>
<dbReference type="Gene3D" id="3.20.20.80">
    <property type="entry name" value="Glycosidases"/>
    <property type="match status" value="1"/>
</dbReference>
<gene>
    <name evidence="11" type="ORF">CALCODRAFT_497841</name>
</gene>
<keyword evidence="12" id="KW-1185">Reference proteome</keyword>
<evidence type="ECO:0000313" key="12">
    <source>
        <dbReference type="Proteomes" id="UP000076842"/>
    </source>
</evidence>
<comment type="similarity">
    <text evidence="3">Belongs to the glycosyl hydrolase 5 (cellulase A) family.</text>
</comment>
<dbReference type="PANTHER" id="PTHR31451">
    <property type="match status" value="1"/>
</dbReference>